<reference evidence="7 8" key="1">
    <citation type="submission" date="2019-03" db="EMBL/GenBank/DDBJ databases">
        <authorList>
            <person name="Gaulin E."/>
            <person name="Dumas B."/>
        </authorList>
    </citation>
    <scope>NUCLEOTIDE SEQUENCE [LARGE SCALE GENOMIC DNA]</scope>
    <source>
        <strain evidence="7">CBS 568.67</strain>
    </source>
</reference>
<reference evidence="6" key="2">
    <citation type="submission" date="2019-06" db="EMBL/GenBank/DDBJ databases">
        <title>Genomics analysis of Aphanomyces spp. identifies a new class of oomycete effector associated with host adaptation.</title>
        <authorList>
            <person name="Gaulin E."/>
        </authorList>
    </citation>
    <scope>NUCLEOTIDE SEQUENCE</scope>
    <source>
        <strain evidence="6">CBS 578.67</strain>
    </source>
</reference>
<dbReference type="EMBL" id="CAADRA010007547">
    <property type="protein sequence ID" value="VFU01955.1"/>
    <property type="molecule type" value="Genomic_DNA"/>
</dbReference>
<dbReference type="Proteomes" id="UP000332933">
    <property type="component" value="Unassembled WGS sequence"/>
</dbReference>
<feature type="domain" description="PDZ GRASP-type" evidence="5">
    <location>
        <begin position="117"/>
        <end position="222"/>
    </location>
</feature>
<evidence type="ECO:0000256" key="2">
    <source>
        <dbReference type="ARBA" id="ARBA00022737"/>
    </source>
</evidence>
<dbReference type="SUPFAM" id="SSF50156">
    <property type="entry name" value="PDZ domain-like"/>
    <property type="match status" value="1"/>
</dbReference>
<keyword evidence="3" id="KW-0333">Golgi apparatus</keyword>
<dbReference type="Gene3D" id="2.30.42.10">
    <property type="match status" value="2"/>
</dbReference>
<evidence type="ECO:0000313" key="8">
    <source>
        <dbReference type="Proteomes" id="UP000332933"/>
    </source>
</evidence>
<protein>
    <submittedName>
        <fullName evidence="7">Aste57867_25330 protein</fullName>
    </submittedName>
</protein>
<dbReference type="PANTHER" id="PTHR12893">
    <property type="entry name" value="GOLGI REASSEMBLY STACKING PROTEIN GRASP"/>
    <property type="match status" value="1"/>
</dbReference>
<dbReference type="FunFam" id="2.30.42.10:FF:000226">
    <property type="entry name" value="Golgi reassembly-stacking protein 2"/>
    <property type="match status" value="1"/>
</dbReference>
<name>A0A485LSX5_9STRA</name>
<gene>
    <name evidence="7" type="primary">Aste57867_25330</name>
    <name evidence="6" type="ORF">As57867_025252</name>
    <name evidence="7" type="ORF">ASTE57867_25330</name>
</gene>
<evidence type="ECO:0000313" key="6">
    <source>
        <dbReference type="EMBL" id="KAF0682532.1"/>
    </source>
</evidence>
<keyword evidence="4" id="KW-0472">Membrane</keyword>
<proteinExistence type="predicted"/>
<dbReference type="GO" id="GO:0007030">
    <property type="term" value="P:Golgi organization"/>
    <property type="evidence" value="ECO:0007669"/>
    <property type="project" value="TreeGrafter"/>
</dbReference>
<keyword evidence="2" id="KW-0677">Repeat</keyword>
<dbReference type="InterPro" id="IPR036034">
    <property type="entry name" value="PDZ_sf"/>
</dbReference>
<dbReference type="Pfam" id="PF04495">
    <property type="entry name" value="GRASP55_65"/>
    <property type="match status" value="1"/>
</dbReference>
<dbReference type="InterPro" id="IPR007583">
    <property type="entry name" value="GRASP55_65"/>
</dbReference>
<dbReference type="OrthoDB" id="3318at2759"/>
<dbReference type="PANTHER" id="PTHR12893:SF0">
    <property type="entry name" value="GRASP65"/>
    <property type="match status" value="1"/>
</dbReference>
<evidence type="ECO:0000259" key="5">
    <source>
        <dbReference type="PROSITE" id="PS51865"/>
    </source>
</evidence>
<evidence type="ECO:0000256" key="1">
    <source>
        <dbReference type="ARBA" id="ARBA00004394"/>
    </source>
</evidence>
<sequence length="384" mass="40773">MGNEQSSVAETGTDAQGGSHFGFRVLGIQENSPASVVGFVSFFDFILSANGIRLDTKDSTFMELIARSEDTPMQLVVYNVKSQTTRDLFLTPSRNWPGKGMLGVTIRFDSFEGAEDHILHILEVATKSPADVATLQSDTDYLLGTPERVFRGTLPPFLSIANPLVVKDPEDLYDEIIDHLDQPFQCYVYNAKSDQVRIVRITPHDRWGGDGYLGAEVGHGFLHRLPTSVRDTPGLSIGFVSISATARAATDQYASHKPAAAPTDDPAAVEDSVIPPTTTEEATAAPVPATDVPVDPPVVEAAAPPSLDVPAPVAPPVAVEQMAQVPKAPAPPVAVPSPAATISSQRTPGAVRAASPFPPVGFAGFPISTIETYVDPNSPRALTK</sequence>
<evidence type="ECO:0000313" key="7">
    <source>
        <dbReference type="EMBL" id="VFU01955.1"/>
    </source>
</evidence>
<comment type="subcellular location">
    <subcellularLocation>
        <location evidence="1">Golgi apparatus membrane</location>
    </subcellularLocation>
</comment>
<dbReference type="AlphaFoldDB" id="A0A485LSX5"/>
<keyword evidence="8" id="KW-1185">Reference proteome</keyword>
<accession>A0A485LSX5</accession>
<dbReference type="InterPro" id="IPR024958">
    <property type="entry name" value="GRASP_PDZ"/>
</dbReference>
<feature type="domain" description="PDZ GRASP-type" evidence="5">
    <location>
        <begin position="21"/>
        <end position="111"/>
    </location>
</feature>
<dbReference type="GO" id="GO:0000139">
    <property type="term" value="C:Golgi membrane"/>
    <property type="evidence" value="ECO:0007669"/>
    <property type="project" value="UniProtKB-SubCell"/>
</dbReference>
<dbReference type="EMBL" id="VJMH01007521">
    <property type="protein sequence ID" value="KAF0682532.1"/>
    <property type="molecule type" value="Genomic_DNA"/>
</dbReference>
<evidence type="ECO:0000256" key="3">
    <source>
        <dbReference type="ARBA" id="ARBA00023034"/>
    </source>
</evidence>
<organism evidence="7 8">
    <name type="scientific">Aphanomyces stellatus</name>
    <dbReference type="NCBI Taxonomy" id="120398"/>
    <lineage>
        <taxon>Eukaryota</taxon>
        <taxon>Sar</taxon>
        <taxon>Stramenopiles</taxon>
        <taxon>Oomycota</taxon>
        <taxon>Saprolegniomycetes</taxon>
        <taxon>Saprolegniales</taxon>
        <taxon>Verrucalvaceae</taxon>
        <taxon>Aphanomyces</taxon>
    </lineage>
</organism>
<evidence type="ECO:0000256" key="4">
    <source>
        <dbReference type="ARBA" id="ARBA00023136"/>
    </source>
</evidence>
<dbReference type="PROSITE" id="PS51865">
    <property type="entry name" value="PDZ_GRASP"/>
    <property type="match status" value="2"/>
</dbReference>